<feature type="transmembrane region" description="Helical" evidence="7">
    <location>
        <begin position="323"/>
        <end position="343"/>
    </location>
</feature>
<feature type="transmembrane region" description="Helical" evidence="7">
    <location>
        <begin position="424"/>
        <end position="442"/>
    </location>
</feature>
<feature type="transmembrane region" description="Helical" evidence="7">
    <location>
        <begin position="254"/>
        <end position="277"/>
    </location>
</feature>
<evidence type="ECO:0000256" key="7">
    <source>
        <dbReference type="SAM" id="Phobius"/>
    </source>
</evidence>
<keyword evidence="3 7" id="KW-0812">Transmembrane</keyword>
<organism evidence="9 10">
    <name type="scientific">Natronorubrum bangense</name>
    <dbReference type="NCBI Taxonomy" id="61858"/>
    <lineage>
        <taxon>Archaea</taxon>
        <taxon>Methanobacteriati</taxon>
        <taxon>Methanobacteriota</taxon>
        <taxon>Stenosarchaea group</taxon>
        <taxon>Halobacteria</taxon>
        <taxon>Halobacteriales</taxon>
        <taxon>Natrialbaceae</taxon>
        <taxon>Natronorubrum</taxon>
    </lineage>
</organism>
<dbReference type="SUPFAM" id="SSF82866">
    <property type="entry name" value="Multidrug efflux transporter AcrB transmembrane domain"/>
    <property type="match status" value="2"/>
</dbReference>
<evidence type="ECO:0000256" key="6">
    <source>
        <dbReference type="SAM" id="MobiDB-lite"/>
    </source>
</evidence>
<name>A0A4D6HSM5_9EURY</name>
<dbReference type="GeneID" id="39853356"/>
<dbReference type="AlphaFoldDB" id="A0A4D6HSM5"/>
<evidence type="ECO:0000256" key="1">
    <source>
        <dbReference type="ARBA" id="ARBA00004651"/>
    </source>
</evidence>
<evidence type="ECO:0000256" key="5">
    <source>
        <dbReference type="ARBA" id="ARBA00023136"/>
    </source>
</evidence>
<dbReference type="InterPro" id="IPR004869">
    <property type="entry name" value="MMPL_dom"/>
</dbReference>
<feature type="transmembrane region" description="Helical" evidence="7">
    <location>
        <begin position="674"/>
        <end position="694"/>
    </location>
</feature>
<dbReference type="Gene3D" id="1.20.1640.10">
    <property type="entry name" value="Multidrug efflux transporter AcrB transmembrane domain"/>
    <property type="match status" value="2"/>
</dbReference>
<feature type="domain" description="SSD" evidence="8">
    <location>
        <begin position="668"/>
        <end position="799"/>
    </location>
</feature>
<feature type="transmembrane region" description="Helical" evidence="7">
    <location>
        <begin position="355"/>
        <end position="377"/>
    </location>
</feature>
<dbReference type="InterPro" id="IPR000731">
    <property type="entry name" value="SSD"/>
</dbReference>
<feature type="transmembrane region" description="Helical" evidence="7">
    <location>
        <begin position="648"/>
        <end position="667"/>
    </location>
</feature>
<keyword evidence="9" id="KW-0614">Plasmid</keyword>
<feature type="transmembrane region" description="Helical" evidence="7">
    <location>
        <begin position="777"/>
        <end position="803"/>
    </location>
</feature>
<feature type="region of interest" description="Disordered" evidence="6">
    <location>
        <begin position="123"/>
        <end position="144"/>
    </location>
</feature>
<dbReference type="RefSeq" id="WP_006067074.1">
    <property type="nucleotide sequence ID" value="NZ_CP031306.1"/>
</dbReference>
<accession>A0A4D6HSM5</accession>
<dbReference type="GO" id="GO:0005886">
    <property type="term" value="C:plasma membrane"/>
    <property type="evidence" value="ECO:0007669"/>
    <property type="project" value="UniProtKB-SubCell"/>
</dbReference>
<evidence type="ECO:0000313" key="9">
    <source>
        <dbReference type="EMBL" id="QCC56571.1"/>
    </source>
</evidence>
<proteinExistence type="predicted"/>
<dbReference type="KEGG" id="nbg:DV706_18935"/>
<feature type="transmembrane region" description="Helical" evidence="7">
    <location>
        <begin position="748"/>
        <end position="771"/>
    </location>
</feature>
<dbReference type="InterPro" id="IPR050545">
    <property type="entry name" value="Mycobact_MmpL"/>
</dbReference>
<dbReference type="Pfam" id="PF03176">
    <property type="entry name" value="MMPL"/>
    <property type="match status" value="2"/>
</dbReference>
<reference evidence="9 10" key="1">
    <citation type="journal article" date="2019" name="Nat. Commun.">
        <title>A new type of DNA phosphorothioation-based antiviral system in archaea.</title>
        <authorList>
            <person name="Xiong L."/>
            <person name="Liu S."/>
            <person name="Chen S."/>
            <person name="Xiao Y."/>
            <person name="Zhu B."/>
            <person name="Gao Y."/>
            <person name="Zhang Y."/>
            <person name="Chen B."/>
            <person name="Luo J."/>
            <person name="Deng Z."/>
            <person name="Chen X."/>
            <person name="Wang L."/>
            <person name="Chen S."/>
        </authorList>
    </citation>
    <scope>NUCLEOTIDE SEQUENCE [LARGE SCALE GENOMIC DNA]</scope>
    <source>
        <strain evidence="9 10">JCM 10635</strain>
        <plasmid evidence="9 10">unnamed1</plasmid>
    </source>
</reference>
<feature type="region of interest" description="Disordered" evidence="6">
    <location>
        <begin position="519"/>
        <end position="538"/>
    </location>
</feature>
<dbReference type="Proteomes" id="UP000296822">
    <property type="component" value="Plasmid unnamed1"/>
</dbReference>
<gene>
    <name evidence="9" type="ORF">DV706_18935</name>
</gene>
<keyword evidence="5 7" id="KW-0472">Membrane</keyword>
<comment type="subcellular location">
    <subcellularLocation>
        <location evidence="1">Cell membrane</location>
        <topology evidence="1">Multi-pass membrane protein</topology>
    </subcellularLocation>
</comment>
<feature type="transmembrane region" description="Helical" evidence="7">
    <location>
        <begin position="283"/>
        <end position="302"/>
    </location>
</feature>
<keyword evidence="4 7" id="KW-1133">Transmembrane helix</keyword>
<evidence type="ECO:0000256" key="4">
    <source>
        <dbReference type="ARBA" id="ARBA00022989"/>
    </source>
</evidence>
<dbReference type="PANTHER" id="PTHR33406">
    <property type="entry name" value="MEMBRANE PROTEIN MJ1562-RELATED"/>
    <property type="match status" value="1"/>
</dbReference>
<geneLocation type="plasmid" evidence="9">
    <name>unnamed1</name>
</geneLocation>
<dbReference type="EMBL" id="CP031306">
    <property type="protein sequence ID" value="QCC56571.1"/>
    <property type="molecule type" value="Genomic_DNA"/>
</dbReference>
<dbReference type="PANTHER" id="PTHR33406:SF13">
    <property type="entry name" value="MEMBRANE PROTEIN YDFJ"/>
    <property type="match status" value="1"/>
</dbReference>
<evidence type="ECO:0000256" key="3">
    <source>
        <dbReference type="ARBA" id="ARBA00022692"/>
    </source>
</evidence>
<dbReference type="PROSITE" id="PS50156">
    <property type="entry name" value="SSD"/>
    <property type="match status" value="2"/>
</dbReference>
<feature type="compositionally biased region" description="Basic and acidic residues" evidence="6">
    <location>
        <begin position="132"/>
        <end position="143"/>
    </location>
</feature>
<dbReference type="InterPro" id="IPR001036">
    <property type="entry name" value="Acrflvin-R"/>
</dbReference>
<dbReference type="GO" id="GO:0022857">
    <property type="term" value="F:transmembrane transporter activity"/>
    <property type="evidence" value="ECO:0007669"/>
    <property type="project" value="InterPro"/>
</dbReference>
<evidence type="ECO:0000313" key="10">
    <source>
        <dbReference type="Proteomes" id="UP000296822"/>
    </source>
</evidence>
<feature type="domain" description="SSD" evidence="8">
    <location>
        <begin position="255"/>
        <end position="376"/>
    </location>
</feature>
<feature type="transmembrane region" description="Helical" evidence="7">
    <location>
        <begin position="700"/>
        <end position="718"/>
    </location>
</feature>
<feature type="compositionally biased region" description="Polar residues" evidence="6">
    <location>
        <begin position="524"/>
        <end position="535"/>
    </location>
</feature>
<sequence length="814" mass="87490">MRRSEQLFRAVTDRVVEQPRRIVAVCLLLTLCFAPGMALLEAEAGSDQFVDDIPEADALDRVNEQFDPAFGDEEPTTQLIQQDGNVLDRRGLLAMLETAERLEERDELRVQDVSAPAVQVARELDPEAETLEEQRKAVERASPDEIDDAVESAGEDPAFATLLGEDYNEEAGSASASLGIVSHEFPAETDLQAVQLEAETVAERSQGDVVVFGGGVVDAEFGGVIFDSLTIVVPAALAVILGLLAYAYRDPFDFVLGGIALLMTVVWTFGFTGYAGIPFSDMLIAVPVLLLAIGIDFGIHTVNRYREERVEGVAPVPAMRVSLRQLIVAYTVIAGSTIIGFLANLVSDLGPLREFGIVAGIGILFTLVIFVGFLPAAKLEIDRWRASTDYQIPEFGTRPLGSADSVLGRVLPALSVPSRHAPGVFLVIVLLLTAGAAGYGAGVDTTFDDEDFLPPSEEPSYVQHFPGPMQPGEYTVTETIDFLSENFETGEDDTITIYVEQRMTDDTAIQSLERAERDPPDTFLETNGQARTESITDPIDGYAVENPEFGTLVENSALDDGPPSRNLDLIYDELRASEFAPFTNEYLAEDNRATRIVYEVQSDADDEAITADAREVADRYRGSAIATGEIVVFQAVADEIFESAIQSLAAALGLSAIFLVVLFGLFLGRPSLGLVTLIPVIVAIATLTASMRFADIPFNALTATILAITIGLGVDYTVHVTHRFHDEYEATNDVDAAVRTTLQGTGGALTGTMLTTALGTGVLVLAITPLLGQFGLLTALSIVLAYLAALAVLPTALVVWVALVDGRRDLLLFG</sequence>
<protein>
    <submittedName>
        <fullName evidence="9">RND transporter</fullName>
    </submittedName>
</protein>
<evidence type="ECO:0000259" key="8">
    <source>
        <dbReference type="PROSITE" id="PS50156"/>
    </source>
</evidence>
<dbReference type="PRINTS" id="PR00702">
    <property type="entry name" value="ACRIFLAVINRP"/>
</dbReference>
<keyword evidence="2" id="KW-1003">Cell membrane</keyword>
<feature type="transmembrane region" description="Helical" evidence="7">
    <location>
        <begin position="229"/>
        <end position="247"/>
    </location>
</feature>
<evidence type="ECO:0000256" key="2">
    <source>
        <dbReference type="ARBA" id="ARBA00022475"/>
    </source>
</evidence>